<proteinExistence type="predicted"/>
<dbReference type="InterPro" id="IPR025714">
    <property type="entry name" value="Methyltranfer_dom"/>
</dbReference>
<organism evidence="6 7">
    <name type="scientific">Comamonas serinivorans</name>
    <dbReference type="NCBI Taxonomy" id="1082851"/>
    <lineage>
        <taxon>Bacteria</taxon>
        <taxon>Pseudomonadati</taxon>
        <taxon>Pseudomonadota</taxon>
        <taxon>Betaproteobacteria</taxon>
        <taxon>Burkholderiales</taxon>
        <taxon>Comamonadaceae</taxon>
        <taxon>Comamonas</taxon>
    </lineage>
</organism>
<accession>A0A1Y0EMU7</accession>
<feature type="region of interest" description="Disordered" evidence="4">
    <location>
        <begin position="266"/>
        <end position="287"/>
    </location>
</feature>
<dbReference type="SUPFAM" id="SSF53335">
    <property type="entry name" value="S-adenosyl-L-methionine-dependent methyltransferases"/>
    <property type="match status" value="1"/>
</dbReference>
<evidence type="ECO:0000259" key="5">
    <source>
        <dbReference type="Pfam" id="PF13847"/>
    </source>
</evidence>
<dbReference type="CDD" id="cd02440">
    <property type="entry name" value="AdoMet_MTases"/>
    <property type="match status" value="1"/>
</dbReference>
<keyword evidence="3" id="KW-0949">S-adenosyl-L-methionine</keyword>
<keyword evidence="7" id="KW-1185">Reference proteome</keyword>
<sequence length="287" mass="30822">MAVAALAALGAVGAQAQQAYEPQRGQIGKDVMWLPTPNLAVTRMLQMAEVKPSDRVVDLGSGDGKIPIAAAREFGATARGLEFNPKLVAYSKAAAQQAGVADRVRFEEADIFAADFREAQVVTMYLLPELNLKLRPTLLAMKPGTRVVSNTFTMGEWTPDEAAHVGSTHLMLWHVPANVSGDWSLTLDGQAVALNLSQHFQVLTGEARFTGVTAGLIEPQLRGDHLRFGLRNAQGQRLAFDGRVQGNRIEGQVTQGSQVTRFTATRQGGQTDVSQAPPVAPPLVMTE</sequence>
<evidence type="ECO:0000256" key="3">
    <source>
        <dbReference type="ARBA" id="ARBA00022691"/>
    </source>
</evidence>
<evidence type="ECO:0000256" key="4">
    <source>
        <dbReference type="SAM" id="MobiDB-lite"/>
    </source>
</evidence>
<gene>
    <name evidence="6" type="ORF">CCO03_08010</name>
</gene>
<dbReference type="Proteomes" id="UP000196138">
    <property type="component" value="Chromosome"/>
</dbReference>
<dbReference type="KEGG" id="cser:CCO03_08010"/>
<keyword evidence="1" id="KW-0489">Methyltransferase</keyword>
<dbReference type="PANTHER" id="PTHR13610:SF11">
    <property type="entry name" value="METHYLTRANSFERASE DOMAIN-CONTAINING PROTEIN"/>
    <property type="match status" value="1"/>
</dbReference>
<dbReference type="Pfam" id="PF13847">
    <property type="entry name" value="Methyltransf_31"/>
    <property type="match status" value="1"/>
</dbReference>
<reference evidence="6 7" key="1">
    <citation type="submission" date="2017-05" db="EMBL/GenBank/DDBJ databases">
        <authorList>
            <person name="Song R."/>
            <person name="Chenine A.L."/>
            <person name="Ruprecht R.M."/>
        </authorList>
    </citation>
    <scope>NUCLEOTIDE SEQUENCE [LARGE SCALE GENOMIC DNA]</scope>
    <source>
        <strain evidence="6 7">DSM 26136</strain>
    </source>
</reference>
<keyword evidence="2" id="KW-0808">Transferase</keyword>
<evidence type="ECO:0000256" key="1">
    <source>
        <dbReference type="ARBA" id="ARBA00022603"/>
    </source>
</evidence>
<name>A0A1Y0EMU7_9BURK</name>
<dbReference type="GO" id="GO:0016279">
    <property type="term" value="F:protein-lysine N-methyltransferase activity"/>
    <property type="evidence" value="ECO:0007669"/>
    <property type="project" value="InterPro"/>
</dbReference>
<evidence type="ECO:0000313" key="6">
    <source>
        <dbReference type="EMBL" id="ARU04622.1"/>
    </source>
</evidence>
<protein>
    <recommendedName>
        <fullName evidence="5">Methyltransferase domain-containing protein</fullName>
    </recommendedName>
</protein>
<dbReference type="InterPro" id="IPR026170">
    <property type="entry name" value="FAM173A/B"/>
</dbReference>
<dbReference type="GO" id="GO:0032259">
    <property type="term" value="P:methylation"/>
    <property type="evidence" value="ECO:0007669"/>
    <property type="project" value="UniProtKB-KW"/>
</dbReference>
<evidence type="ECO:0000313" key="7">
    <source>
        <dbReference type="Proteomes" id="UP000196138"/>
    </source>
</evidence>
<dbReference type="PANTHER" id="PTHR13610">
    <property type="entry name" value="METHYLTRANSFERASE DOMAIN-CONTAINING PROTEIN"/>
    <property type="match status" value="1"/>
</dbReference>
<dbReference type="Gene3D" id="3.40.50.150">
    <property type="entry name" value="Vaccinia Virus protein VP39"/>
    <property type="match status" value="1"/>
</dbReference>
<feature type="domain" description="Methyltransferase" evidence="5">
    <location>
        <begin position="52"/>
        <end position="159"/>
    </location>
</feature>
<dbReference type="InterPro" id="IPR029063">
    <property type="entry name" value="SAM-dependent_MTases_sf"/>
</dbReference>
<dbReference type="EMBL" id="CP021455">
    <property type="protein sequence ID" value="ARU04622.1"/>
    <property type="molecule type" value="Genomic_DNA"/>
</dbReference>
<evidence type="ECO:0000256" key="2">
    <source>
        <dbReference type="ARBA" id="ARBA00022679"/>
    </source>
</evidence>
<dbReference type="AlphaFoldDB" id="A0A1Y0EMU7"/>